<keyword evidence="3" id="KW-1185">Reference proteome</keyword>
<name>A0A1I6FPQ9_9FLAO</name>
<organism evidence="2 3">
    <name type="scientific">Robiginitalea myxolifaciens</name>
    <dbReference type="NCBI Taxonomy" id="400055"/>
    <lineage>
        <taxon>Bacteria</taxon>
        <taxon>Pseudomonadati</taxon>
        <taxon>Bacteroidota</taxon>
        <taxon>Flavobacteriia</taxon>
        <taxon>Flavobacteriales</taxon>
        <taxon>Flavobacteriaceae</taxon>
        <taxon>Robiginitalea</taxon>
    </lineage>
</organism>
<protein>
    <recommendedName>
        <fullName evidence="4">HmuY protein</fullName>
    </recommendedName>
</protein>
<feature type="signal peptide" evidence="1">
    <location>
        <begin position="1"/>
        <end position="21"/>
    </location>
</feature>
<keyword evidence="1" id="KW-0732">Signal</keyword>
<evidence type="ECO:0000256" key="1">
    <source>
        <dbReference type="SAM" id="SignalP"/>
    </source>
</evidence>
<dbReference type="STRING" id="400055.SAMN04490243_0391"/>
<evidence type="ECO:0000313" key="3">
    <source>
        <dbReference type="Proteomes" id="UP000199534"/>
    </source>
</evidence>
<proteinExistence type="predicted"/>
<dbReference type="PROSITE" id="PS51257">
    <property type="entry name" value="PROKAR_LIPOPROTEIN"/>
    <property type="match status" value="1"/>
</dbReference>
<evidence type="ECO:0008006" key="4">
    <source>
        <dbReference type="Google" id="ProtNLM"/>
    </source>
</evidence>
<dbReference type="Proteomes" id="UP000199534">
    <property type="component" value="Unassembled WGS sequence"/>
</dbReference>
<feature type="chain" id="PRO_5011636381" description="HmuY protein" evidence="1">
    <location>
        <begin position="22"/>
        <end position="232"/>
    </location>
</feature>
<dbReference type="EMBL" id="FOYQ01000001">
    <property type="protein sequence ID" value="SFR31930.1"/>
    <property type="molecule type" value="Genomic_DNA"/>
</dbReference>
<dbReference type="RefSeq" id="WP_092980240.1">
    <property type="nucleotide sequence ID" value="NZ_FOYQ01000001.1"/>
</dbReference>
<dbReference type="AlphaFoldDB" id="A0A1I6FPQ9"/>
<evidence type="ECO:0000313" key="2">
    <source>
        <dbReference type="EMBL" id="SFR31930.1"/>
    </source>
</evidence>
<dbReference type="OrthoDB" id="892266at2"/>
<accession>A0A1I6FPQ9</accession>
<reference evidence="2 3" key="1">
    <citation type="submission" date="2016-10" db="EMBL/GenBank/DDBJ databases">
        <authorList>
            <person name="de Groot N.N."/>
        </authorList>
    </citation>
    <scope>NUCLEOTIDE SEQUENCE [LARGE SCALE GENOMIC DNA]</scope>
    <source>
        <strain evidence="2 3">DSM 21019</strain>
    </source>
</reference>
<sequence length="232" mass="26261">MKFLPYSLLLVLLLFSCKEQAEKSETPESATETAEVETADFLQQVAQQHGYASWATVQELHFTFNVDRGDNHYERSWIWKPKTNEVTGISAGDTTTYLRSAVDSTLMDLDAGFINDKYWLLAPYQLVWDRENFEHSTTSGVAAPISGAPSEKLTIVYGSEGGYTPGDAYDFYLDADKVIREWAFRKGNQEEPNMITTWEGYQEMEGLKIATDHNNAEGGFRLHFSNVQVITE</sequence>
<gene>
    <name evidence="2" type="ORF">SAMN04490243_0391</name>
</gene>